<evidence type="ECO:0000256" key="6">
    <source>
        <dbReference type="ARBA" id="ARBA00050776"/>
    </source>
</evidence>
<keyword evidence="10" id="KW-1185">Reference proteome</keyword>
<evidence type="ECO:0000256" key="5">
    <source>
        <dbReference type="ARBA" id="ARBA00022898"/>
    </source>
</evidence>
<dbReference type="InterPro" id="IPR015422">
    <property type="entry name" value="PyrdxlP-dep_Trfase_small"/>
</dbReference>
<organism evidence="9 10">
    <name type="scientific">Babesia duncani</name>
    <dbReference type="NCBI Taxonomy" id="323732"/>
    <lineage>
        <taxon>Eukaryota</taxon>
        <taxon>Sar</taxon>
        <taxon>Alveolata</taxon>
        <taxon>Apicomplexa</taxon>
        <taxon>Aconoidasida</taxon>
        <taxon>Piroplasmida</taxon>
        <taxon>Babesiidae</taxon>
        <taxon>Babesia</taxon>
    </lineage>
</organism>
<comment type="caution">
    <text evidence="9">The sequence shown here is derived from an EMBL/GenBank/DDBJ whole genome shotgun (WGS) entry which is preliminary data.</text>
</comment>
<evidence type="ECO:0000256" key="4">
    <source>
        <dbReference type="ARBA" id="ARBA00022679"/>
    </source>
</evidence>
<dbReference type="RefSeq" id="XP_067804502.1">
    <property type="nucleotide sequence ID" value="XM_067945711.1"/>
</dbReference>
<dbReference type="GO" id="GO:0030170">
    <property type="term" value="F:pyridoxal phosphate binding"/>
    <property type="evidence" value="ECO:0007669"/>
    <property type="project" value="InterPro"/>
</dbReference>
<comment type="catalytic activity">
    <reaction evidence="6">
        <text>(sulfur carrier)-H + L-cysteine = (sulfur carrier)-SH + L-alanine</text>
        <dbReference type="Rhea" id="RHEA:43892"/>
        <dbReference type="Rhea" id="RHEA-COMP:14737"/>
        <dbReference type="Rhea" id="RHEA-COMP:14739"/>
        <dbReference type="ChEBI" id="CHEBI:29917"/>
        <dbReference type="ChEBI" id="CHEBI:35235"/>
        <dbReference type="ChEBI" id="CHEBI:57972"/>
        <dbReference type="ChEBI" id="CHEBI:64428"/>
        <dbReference type="EC" id="2.8.1.7"/>
    </reaction>
</comment>
<reference evidence="9" key="1">
    <citation type="journal article" date="2023" name="Nat. Microbiol.">
        <title>Babesia duncani multi-omics identifies virulence factors and drug targets.</title>
        <authorList>
            <person name="Singh P."/>
            <person name="Lonardi S."/>
            <person name="Liang Q."/>
            <person name="Vydyam P."/>
            <person name="Khabirova E."/>
            <person name="Fang T."/>
            <person name="Gihaz S."/>
            <person name="Thekkiniath J."/>
            <person name="Munshi M."/>
            <person name="Abel S."/>
            <person name="Ciampossin L."/>
            <person name="Batugedara G."/>
            <person name="Gupta M."/>
            <person name="Lu X.M."/>
            <person name="Lenz T."/>
            <person name="Chakravarty S."/>
            <person name="Cornillot E."/>
            <person name="Hu Y."/>
            <person name="Ma W."/>
            <person name="Gonzalez L.M."/>
            <person name="Sanchez S."/>
            <person name="Estrada K."/>
            <person name="Sanchez-Flores A."/>
            <person name="Montero E."/>
            <person name="Harb O.S."/>
            <person name="Le Roch K.G."/>
            <person name="Mamoun C.B."/>
        </authorList>
    </citation>
    <scope>NUCLEOTIDE SEQUENCE</scope>
    <source>
        <strain evidence="9">WA1</strain>
    </source>
</reference>
<accession>A0AAD9PMK9</accession>
<evidence type="ECO:0000259" key="8">
    <source>
        <dbReference type="Pfam" id="PF00266"/>
    </source>
</evidence>
<dbReference type="Gene3D" id="3.90.1150.10">
    <property type="entry name" value="Aspartate Aminotransferase, domain 1"/>
    <property type="match status" value="1"/>
</dbReference>
<dbReference type="GO" id="GO:0031071">
    <property type="term" value="F:cysteine desulfurase activity"/>
    <property type="evidence" value="ECO:0007669"/>
    <property type="project" value="UniProtKB-EC"/>
</dbReference>
<protein>
    <recommendedName>
        <fullName evidence="3">cysteine desulfurase</fullName>
        <ecNumber evidence="3">2.8.1.7</ecNumber>
    </recommendedName>
</protein>
<dbReference type="EC" id="2.8.1.7" evidence="3"/>
<comment type="similarity">
    <text evidence="2">Belongs to the class-V pyridoxal-phosphate-dependent aminotransferase family. Csd subfamily.</text>
</comment>
<sequence>MQKPKCVIDKYEQARENIAKFVNASTNEIVFTSGATESINLVAYSWGDSLIQESDTILLTLSEHNSNIIPWQMLSKRKRCKCEFIKLNPDGSIDIKHCKELLQRNSVKLLSISHASNVLGRIQDLQKIIKLAHDHNSLVLVDACQTLGHIPVDVKKINCDFLVGSGHKIYGPTGVGFLFAKKEHLDLLEPWKGGGLMNKEVKLHDFKSEDIPHKFEAGTPQIAQAIGLSAAIDFLNGVGLDNIVKHESELTQYTYQRLKTIATIVGFDGCANDHLPIFTFYVNGLNSFDLSSMLASKGFCVRSGMHCSNILHENYIKANSTVRMSMAMYSGLDDIDKFIAALETVSSQLKLNCPTAKGIGGDSILKVDGKLVTPKYLSKALLKCARMDLTRQHMEYILISCVHQMPQAIDDVNVTLILSTMLKLNIKSHRLIDHLIPLCYSINDFQRLVAIAHMIAMIFGNNVSESTRAFIAHIAQQLPLHYSGVNLKSIGRLCEAMSLCNVYSVEFGSFLLWLLKDELTIEAVSDEPSHFASIILCLGRMSLGNENIWRFYKQLTMSIANVTARPGDLLKILEAFMHRGLRNDQILRTIGDALADQIYNLHPDQVTGLTGIYMFFEYKHTRLFSSIFDSMEMLLSQARRIDTIQLIAFCLECKRNNMQLKQRPLKLLFQKSATNVLHHNISEKALILKAMQSFNIQCTGHQKLIA</sequence>
<dbReference type="Gene3D" id="3.40.640.10">
    <property type="entry name" value="Type I PLP-dependent aspartate aminotransferase-like (Major domain)"/>
    <property type="match status" value="1"/>
</dbReference>
<evidence type="ECO:0000256" key="7">
    <source>
        <dbReference type="RuleBase" id="RU004504"/>
    </source>
</evidence>
<feature type="domain" description="Aminotransferase class V" evidence="8">
    <location>
        <begin position="8"/>
        <end position="338"/>
    </location>
</feature>
<comment type="cofactor">
    <cofactor evidence="1 7">
        <name>pyridoxal 5'-phosphate</name>
        <dbReference type="ChEBI" id="CHEBI:597326"/>
    </cofactor>
</comment>
<evidence type="ECO:0000313" key="9">
    <source>
        <dbReference type="EMBL" id="KAK2197660.1"/>
    </source>
</evidence>
<dbReference type="InterPro" id="IPR000192">
    <property type="entry name" value="Aminotrans_V_dom"/>
</dbReference>
<dbReference type="GeneID" id="94334961"/>
<dbReference type="PANTHER" id="PTHR43586">
    <property type="entry name" value="CYSTEINE DESULFURASE"/>
    <property type="match status" value="1"/>
</dbReference>
<dbReference type="GO" id="GO:0006534">
    <property type="term" value="P:cysteine metabolic process"/>
    <property type="evidence" value="ECO:0007669"/>
    <property type="project" value="InterPro"/>
</dbReference>
<evidence type="ECO:0000256" key="1">
    <source>
        <dbReference type="ARBA" id="ARBA00001933"/>
    </source>
</evidence>
<dbReference type="Pfam" id="PF00266">
    <property type="entry name" value="Aminotran_5"/>
    <property type="match status" value="1"/>
</dbReference>
<keyword evidence="4 9" id="KW-0808">Transferase</keyword>
<dbReference type="InterPro" id="IPR015424">
    <property type="entry name" value="PyrdxlP-dep_Trfase"/>
</dbReference>
<proteinExistence type="inferred from homology"/>
<dbReference type="KEGG" id="bdw:94334961"/>
<keyword evidence="5" id="KW-0663">Pyridoxal phosphate</keyword>
<evidence type="ECO:0000256" key="2">
    <source>
        <dbReference type="ARBA" id="ARBA00010447"/>
    </source>
</evidence>
<dbReference type="InterPro" id="IPR015421">
    <property type="entry name" value="PyrdxlP-dep_Trfase_major"/>
</dbReference>
<name>A0AAD9PMK9_9APIC</name>
<dbReference type="Proteomes" id="UP001214638">
    <property type="component" value="Unassembled WGS sequence"/>
</dbReference>
<dbReference type="PROSITE" id="PS00595">
    <property type="entry name" value="AA_TRANSFER_CLASS_5"/>
    <property type="match status" value="1"/>
</dbReference>
<dbReference type="PANTHER" id="PTHR43586:SF8">
    <property type="entry name" value="CYSTEINE DESULFURASE 1, CHLOROPLASTIC"/>
    <property type="match status" value="1"/>
</dbReference>
<dbReference type="EMBL" id="JALLKP010000001">
    <property type="protein sequence ID" value="KAK2197660.1"/>
    <property type="molecule type" value="Genomic_DNA"/>
</dbReference>
<dbReference type="AlphaFoldDB" id="A0AAD9PMK9"/>
<dbReference type="InterPro" id="IPR010970">
    <property type="entry name" value="Cys_dSase_SufS"/>
</dbReference>
<dbReference type="InterPro" id="IPR020578">
    <property type="entry name" value="Aminotrans_V_PyrdxlP_BS"/>
</dbReference>
<gene>
    <name evidence="9" type="ORF">BdWA1_000663</name>
</gene>
<evidence type="ECO:0000313" key="10">
    <source>
        <dbReference type="Proteomes" id="UP001214638"/>
    </source>
</evidence>
<dbReference type="CDD" id="cd06453">
    <property type="entry name" value="SufS_like"/>
    <property type="match status" value="1"/>
</dbReference>
<dbReference type="SUPFAM" id="SSF53383">
    <property type="entry name" value="PLP-dependent transferases"/>
    <property type="match status" value="1"/>
</dbReference>
<evidence type="ECO:0000256" key="3">
    <source>
        <dbReference type="ARBA" id="ARBA00012239"/>
    </source>
</evidence>